<organism evidence="2 3">
    <name type="scientific">Plectus sambesii</name>
    <dbReference type="NCBI Taxonomy" id="2011161"/>
    <lineage>
        <taxon>Eukaryota</taxon>
        <taxon>Metazoa</taxon>
        <taxon>Ecdysozoa</taxon>
        <taxon>Nematoda</taxon>
        <taxon>Chromadorea</taxon>
        <taxon>Plectida</taxon>
        <taxon>Plectina</taxon>
        <taxon>Plectoidea</taxon>
        <taxon>Plectidae</taxon>
        <taxon>Plectus</taxon>
    </lineage>
</organism>
<evidence type="ECO:0000256" key="1">
    <source>
        <dbReference type="SAM" id="MobiDB-lite"/>
    </source>
</evidence>
<name>A0A914X0H2_9BILA</name>
<sequence length="273" mass="32485">MPDVRSTVRYEPRCSFPTYLFRRNWDILNDPFQFGPYLGSPFGRSPLLDPYYGSPYTRPTIWTYYTPPSSFASNPRRYYDYDHKMGALNSTYLPRYVYYPAYSYNMDYYFKPRARLSEKSSDPNQAKNNKGENKKGSIRRPRAEIEKPSKPAIVTPTYDGYYSKPYRTYKLDHLSDSIERSYRSYDREPYSSLDSYRLSNDLYWERRFKNFESRQQYTWSRDRSLLPPKLSSFDQWHVYGRFQPRRESFTAKYAGSSSGQARSPSLSAVHVSM</sequence>
<feature type="region of interest" description="Disordered" evidence="1">
    <location>
        <begin position="253"/>
        <end position="273"/>
    </location>
</feature>
<accession>A0A914X0H2</accession>
<evidence type="ECO:0000313" key="2">
    <source>
        <dbReference type="Proteomes" id="UP000887566"/>
    </source>
</evidence>
<feature type="compositionally biased region" description="Basic and acidic residues" evidence="1">
    <location>
        <begin position="129"/>
        <end position="146"/>
    </location>
</feature>
<dbReference type="Proteomes" id="UP000887566">
    <property type="component" value="Unplaced"/>
</dbReference>
<feature type="compositionally biased region" description="Polar residues" evidence="1">
    <location>
        <begin position="255"/>
        <end position="266"/>
    </location>
</feature>
<protein>
    <submittedName>
        <fullName evidence="3">Uncharacterized protein</fullName>
    </submittedName>
</protein>
<dbReference type="WBParaSite" id="PSAMB.scaffold5980size10441.g27696.t1">
    <property type="protein sequence ID" value="PSAMB.scaffold5980size10441.g27696.t1"/>
    <property type="gene ID" value="PSAMB.scaffold5980size10441.g27696"/>
</dbReference>
<reference evidence="3" key="1">
    <citation type="submission" date="2022-11" db="UniProtKB">
        <authorList>
            <consortium name="WormBaseParasite"/>
        </authorList>
    </citation>
    <scope>IDENTIFICATION</scope>
</reference>
<feature type="region of interest" description="Disordered" evidence="1">
    <location>
        <begin position="117"/>
        <end position="146"/>
    </location>
</feature>
<evidence type="ECO:0000313" key="3">
    <source>
        <dbReference type="WBParaSite" id="PSAMB.scaffold5980size10441.g27696.t1"/>
    </source>
</evidence>
<keyword evidence="2" id="KW-1185">Reference proteome</keyword>
<proteinExistence type="predicted"/>
<dbReference type="AlphaFoldDB" id="A0A914X0H2"/>